<comment type="similarity">
    <text evidence="1">Belongs to the 4-hydroxybenzoyl-CoA thioesterase family.</text>
</comment>
<dbReference type="PANTHER" id="PTHR31793">
    <property type="entry name" value="4-HYDROXYBENZOYL-COA THIOESTERASE FAMILY MEMBER"/>
    <property type="match status" value="1"/>
</dbReference>
<organism evidence="3 4">
    <name type="scientific">Octadecabacter dasysiphoniae</name>
    <dbReference type="NCBI Taxonomy" id="2909341"/>
    <lineage>
        <taxon>Bacteria</taxon>
        <taxon>Pseudomonadati</taxon>
        <taxon>Pseudomonadota</taxon>
        <taxon>Alphaproteobacteria</taxon>
        <taxon>Rhodobacterales</taxon>
        <taxon>Roseobacteraceae</taxon>
        <taxon>Octadecabacter</taxon>
    </lineage>
</organism>
<dbReference type="Gene3D" id="3.10.129.10">
    <property type="entry name" value="Hotdog Thioesterase"/>
    <property type="match status" value="1"/>
</dbReference>
<dbReference type="CDD" id="cd00586">
    <property type="entry name" value="4HBT"/>
    <property type="match status" value="1"/>
</dbReference>
<reference evidence="3 4" key="1">
    <citation type="submission" date="2022-01" db="EMBL/GenBank/DDBJ databases">
        <title>Octadecabacter sp. nov., isolated from a marine alga.</title>
        <authorList>
            <person name="Jin M.S."/>
            <person name="Kim H.M."/>
            <person name="Han D.M."/>
            <person name="Jung J.J."/>
            <person name="Jeon C.O."/>
        </authorList>
    </citation>
    <scope>NUCLEOTIDE SEQUENCE [LARGE SCALE GENOMIC DNA]</scope>
    <source>
        <strain evidence="3 4">G9-8</strain>
    </source>
</reference>
<keyword evidence="4" id="KW-1185">Reference proteome</keyword>
<dbReference type="InterPro" id="IPR050563">
    <property type="entry name" value="4-hydroxybenzoyl-CoA_TE"/>
</dbReference>
<dbReference type="InterPro" id="IPR029069">
    <property type="entry name" value="HotDog_dom_sf"/>
</dbReference>
<name>A0ABS9D018_9RHOB</name>
<accession>A0ABS9D018</accession>
<dbReference type="Pfam" id="PF13279">
    <property type="entry name" value="4HBT_2"/>
    <property type="match status" value="1"/>
</dbReference>
<sequence>MTPYITPLGPDHLRAAGIPAPWAFGHRDRVRFGELDALNHVNNVVYLRWYETLRVIYMEDYGVYETAGPDPKFVVKTIGLDYNAEVQRGADYINVARTVAMRNTSFSMEYATFVNGQITTTGTAVVVLLNQDNTKRPLPDAMRNLFINRDGAVQV</sequence>
<dbReference type="SUPFAM" id="SSF54637">
    <property type="entry name" value="Thioesterase/thiol ester dehydrase-isomerase"/>
    <property type="match status" value="1"/>
</dbReference>
<dbReference type="Proteomes" id="UP001200557">
    <property type="component" value="Unassembled WGS sequence"/>
</dbReference>
<proteinExistence type="inferred from homology"/>
<dbReference type="PANTHER" id="PTHR31793:SF27">
    <property type="entry name" value="NOVEL THIOESTERASE SUPERFAMILY DOMAIN AND SAPOSIN A-TYPE DOMAIN CONTAINING PROTEIN (0610012H03RIK)"/>
    <property type="match status" value="1"/>
</dbReference>
<dbReference type="RefSeq" id="WP_235227185.1">
    <property type="nucleotide sequence ID" value="NZ_JAKGAQ010000005.1"/>
</dbReference>
<evidence type="ECO:0000313" key="3">
    <source>
        <dbReference type="EMBL" id="MCF2872862.1"/>
    </source>
</evidence>
<evidence type="ECO:0000313" key="4">
    <source>
        <dbReference type="Proteomes" id="UP001200557"/>
    </source>
</evidence>
<evidence type="ECO:0000256" key="2">
    <source>
        <dbReference type="ARBA" id="ARBA00022801"/>
    </source>
</evidence>
<evidence type="ECO:0000256" key="1">
    <source>
        <dbReference type="ARBA" id="ARBA00005953"/>
    </source>
</evidence>
<protein>
    <submittedName>
        <fullName evidence="3">Acyl-CoA thioesterase</fullName>
    </submittedName>
</protein>
<gene>
    <name evidence="3" type="ORF">L0664_17475</name>
</gene>
<dbReference type="EMBL" id="JAKGAQ010000005">
    <property type="protein sequence ID" value="MCF2872862.1"/>
    <property type="molecule type" value="Genomic_DNA"/>
</dbReference>
<comment type="caution">
    <text evidence="3">The sequence shown here is derived from an EMBL/GenBank/DDBJ whole genome shotgun (WGS) entry which is preliminary data.</text>
</comment>
<keyword evidence="2" id="KW-0378">Hydrolase</keyword>